<dbReference type="WBParaSite" id="ES5_v2.g17420.t1">
    <property type="protein sequence ID" value="ES5_v2.g17420.t1"/>
    <property type="gene ID" value="ES5_v2.g17420"/>
</dbReference>
<name>A0AC34FJ67_9BILA</name>
<organism evidence="1 2">
    <name type="scientific">Panagrolaimus sp. ES5</name>
    <dbReference type="NCBI Taxonomy" id="591445"/>
    <lineage>
        <taxon>Eukaryota</taxon>
        <taxon>Metazoa</taxon>
        <taxon>Ecdysozoa</taxon>
        <taxon>Nematoda</taxon>
        <taxon>Chromadorea</taxon>
        <taxon>Rhabditida</taxon>
        <taxon>Tylenchina</taxon>
        <taxon>Panagrolaimomorpha</taxon>
        <taxon>Panagrolaimoidea</taxon>
        <taxon>Panagrolaimidae</taxon>
        <taxon>Panagrolaimus</taxon>
    </lineage>
</organism>
<protein>
    <submittedName>
        <fullName evidence="2">Uncharacterized protein</fullName>
    </submittedName>
</protein>
<evidence type="ECO:0000313" key="1">
    <source>
        <dbReference type="Proteomes" id="UP000887579"/>
    </source>
</evidence>
<dbReference type="Proteomes" id="UP000887579">
    <property type="component" value="Unplaced"/>
</dbReference>
<evidence type="ECO:0000313" key="2">
    <source>
        <dbReference type="WBParaSite" id="ES5_v2.g17420.t1"/>
    </source>
</evidence>
<proteinExistence type="predicted"/>
<sequence>MSEAVPKINNNEVLQRFCSTLERIVLFFAFDFTLDWKQTLNYFNGKRRQNNNYNRQSIKADDYSKVLRKKCLHKPTVPPRSSPRKHVRGKIQSYDEPKVEARKKSSVEMNVQVSSSSKKSGGNKKNADKKITSSNLEATKVSKPQPFTPLENVTEEIGTLSLEENVCVGEESISNPFAILLQPIINLWSNNANDEGEKVFDDSNNIVENDQSTVTFENSNANEIQKNDQHELYQENPQQDIPTMDMLEEALNESPEKFIDTLIAMNNAATFVASGASGADSGITNESYGQQLLAEAGNNLEATTKISKPQPFTPLENVTEEIGTLCLEENVNDKNVEEESISNPFTLLLQPIINLWSNNANDEGEKFFDDSNNIVENDQSTVISDNLNANEIPKNDQHELYQENPQQDIPTMDMLEEALNESPEKFIDTLIAMNNAASASVSSESVSTAGRDSVGKAGITNESYGQQLLAEAGKLIFDL</sequence>
<reference evidence="2" key="1">
    <citation type="submission" date="2022-11" db="UniProtKB">
        <authorList>
            <consortium name="WormBaseParasite"/>
        </authorList>
    </citation>
    <scope>IDENTIFICATION</scope>
</reference>
<accession>A0AC34FJ67</accession>